<accession>A0A1Q2GV03</accession>
<evidence type="ECO:0000313" key="6">
    <source>
        <dbReference type="EMBL" id="AQP98945.1"/>
    </source>
</evidence>
<dbReference type="GO" id="GO:1902201">
    <property type="term" value="P:negative regulation of bacterial-type flagellum-dependent cell motility"/>
    <property type="evidence" value="ECO:0007669"/>
    <property type="project" value="TreeGrafter"/>
</dbReference>
<dbReference type="CDD" id="cd01949">
    <property type="entry name" value="GGDEF"/>
    <property type="match status" value="1"/>
</dbReference>
<dbReference type="STRING" id="247523.B0W48_03510"/>
<dbReference type="InterPro" id="IPR029016">
    <property type="entry name" value="GAF-like_dom_sf"/>
</dbReference>
<evidence type="ECO:0000256" key="2">
    <source>
        <dbReference type="ARBA" id="ARBA00012528"/>
    </source>
</evidence>
<dbReference type="InterPro" id="IPR050469">
    <property type="entry name" value="Diguanylate_Cyclase"/>
</dbReference>
<gene>
    <name evidence="6" type="ORF">B0W48_03510</name>
</gene>
<dbReference type="InterPro" id="IPR043128">
    <property type="entry name" value="Rev_trsase/Diguanyl_cyclase"/>
</dbReference>
<reference evidence="6 7" key="1">
    <citation type="submission" date="2017-02" db="EMBL/GenBank/DDBJ databases">
        <title>Complete genome sequence of the cold-active Pseudoalteromonas aliena strain EH1 isolated from Arctic seawater.</title>
        <authorList>
            <person name="Kim E."/>
            <person name="Heo E."/>
            <person name="Kim H."/>
            <person name="Kim D."/>
        </authorList>
    </citation>
    <scope>NUCLEOTIDE SEQUENCE [LARGE SCALE GENOMIC DNA]</scope>
    <source>
        <strain evidence="6 7">EH1</strain>
    </source>
</reference>
<feature type="domain" description="GGDEF" evidence="5">
    <location>
        <begin position="344"/>
        <end position="481"/>
    </location>
</feature>
<dbReference type="InterPro" id="IPR000160">
    <property type="entry name" value="GGDEF_dom"/>
</dbReference>
<dbReference type="SUPFAM" id="SSF55781">
    <property type="entry name" value="GAF domain-like"/>
    <property type="match status" value="1"/>
</dbReference>
<dbReference type="GO" id="GO:0043709">
    <property type="term" value="P:cell adhesion involved in single-species biofilm formation"/>
    <property type="evidence" value="ECO:0007669"/>
    <property type="project" value="TreeGrafter"/>
</dbReference>
<dbReference type="Proteomes" id="UP000188243">
    <property type="component" value="Chromosome"/>
</dbReference>
<dbReference type="EMBL" id="CP019628">
    <property type="protein sequence ID" value="AQP98945.1"/>
    <property type="molecule type" value="Genomic_DNA"/>
</dbReference>
<dbReference type="GO" id="GO:0052621">
    <property type="term" value="F:diguanylate cyclase activity"/>
    <property type="evidence" value="ECO:0007669"/>
    <property type="project" value="UniProtKB-EC"/>
</dbReference>
<evidence type="ECO:0000313" key="7">
    <source>
        <dbReference type="Proteomes" id="UP000188243"/>
    </source>
</evidence>
<dbReference type="AlphaFoldDB" id="A0A1Q2GV03"/>
<dbReference type="Gene3D" id="3.30.70.270">
    <property type="match status" value="1"/>
</dbReference>
<dbReference type="SUPFAM" id="SSF55073">
    <property type="entry name" value="Nucleotide cyclase"/>
    <property type="match status" value="1"/>
</dbReference>
<evidence type="ECO:0000259" key="5">
    <source>
        <dbReference type="PROSITE" id="PS50887"/>
    </source>
</evidence>
<evidence type="ECO:0000256" key="3">
    <source>
        <dbReference type="ARBA" id="ARBA00034247"/>
    </source>
</evidence>
<dbReference type="PANTHER" id="PTHR45138">
    <property type="entry name" value="REGULATORY COMPONENTS OF SENSORY TRANSDUCTION SYSTEM"/>
    <property type="match status" value="1"/>
</dbReference>
<dbReference type="RefSeq" id="WP_167368303.1">
    <property type="nucleotide sequence ID" value="NZ_CP019628.1"/>
</dbReference>
<sequence>MGLHSTQETWSTLKHLPFAVLLHDTQSQTYQANANAQTLFDLNTNSPLTENDFNHLTLINPLSKIIFSIKSLFNDYLLPHTSNQILIEKQGNTFLLNVRLAHVNESLSMLVFELIKNNVNEEYNFDKVISSISTDLIDIQIDDIDKHIDYALKAIGTVANADRSYLFRFNKNNTKMSNTHEWVNEGILPFKDTLQDVPKSALPYFFSLMNDTYLFKVNDTSTLPKAALSEKIEFEQQEIKSVLCIGLRYEKELVGFIGCDSVKELREWTDLDLIRLKLVGEILTNAFKNIDYRKKLELAQRQLITANKKLNELANTDGLTNIANRRSFDRALKNEIRRCVRNQHPIALIICDIDFFKYYNDNYGHQQGDEALKIVASTLNKLCNRQGDLAARYGGEEFVIILPATDAKQCKAFTTLIQKEIECLNIEHHYSNIAKRLTVSMGFYALIPNTKTLPEDLISNADSALYNAKKTGRNKASEFISE</sequence>
<protein>
    <recommendedName>
        <fullName evidence="2">diguanylate cyclase</fullName>
        <ecNumber evidence="2">2.7.7.65</ecNumber>
    </recommendedName>
</protein>
<dbReference type="Gene3D" id="3.30.450.40">
    <property type="match status" value="1"/>
</dbReference>
<dbReference type="Pfam" id="PF00990">
    <property type="entry name" value="GGDEF"/>
    <property type="match status" value="1"/>
</dbReference>
<comment type="catalytic activity">
    <reaction evidence="3">
        <text>2 GTP = 3',3'-c-di-GMP + 2 diphosphate</text>
        <dbReference type="Rhea" id="RHEA:24898"/>
        <dbReference type="ChEBI" id="CHEBI:33019"/>
        <dbReference type="ChEBI" id="CHEBI:37565"/>
        <dbReference type="ChEBI" id="CHEBI:58805"/>
        <dbReference type="EC" id="2.7.7.65"/>
    </reaction>
</comment>
<name>A0A1Q2GV03_9GAMM</name>
<organism evidence="6 7">
    <name type="scientific">Pseudoalteromonas aliena</name>
    <dbReference type="NCBI Taxonomy" id="247523"/>
    <lineage>
        <taxon>Bacteria</taxon>
        <taxon>Pseudomonadati</taxon>
        <taxon>Pseudomonadota</taxon>
        <taxon>Gammaproteobacteria</taxon>
        <taxon>Alteromonadales</taxon>
        <taxon>Pseudoalteromonadaceae</taxon>
        <taxon>Pseudoalteromonas</taxon>
    </lineage>
</organism>
<dbReference type="FunFam" id="3.30.70.270:FF:000001">
    <property type="entry name" value="Diguanylate cyclase domain protein"/>
    <property type="match status" value="1"/>
</dbReference>
<keyword evidence="4" id="KW-0175">Coiled coil</keyword>
<dbReference type="InterPro" id="IPR029787">
    <property type="entry name" value="Nucleotide_cyclase"/>
</dbReference>
<evidence type="ECO:0000256" key="1">
    <source>
        <dbReference type="ARBA" id="ARBA00001946"/>
    </source>
</evidence>
<comment type="cofactor">
    <cofactor evidence="1">
        <name>Mg(2+)</name>
        <dbReference type="ChEBI" id="CHEBI:18420"/>
    </cofactor>
</comment>
<dbReference type="SMART" id="SM00267">
    <property type="entry name" value="GGDEF"/>
    <property type="match status" value="1"/>
</dbReference>
<feature type="coiled-coil region" evidence="4">
    <location>
        <begin position="289"/>
        <end position="316"/>
    </location>
</feature>
<dbReference type="GO" id="GO:0005886">
    <property type="term" value="C:plasma membrane"/>
    <property type="evidence" value="ECO:0007669"/>
    <property type="project" value="TreeGrafter"/>
</dbReference>
<proteinExistence type="predicted"/>
<dbReference type="NCBIfam" id="TIGR00254">
    <property type="entry name" value="GGDEF"/>
    <property type="match status" value="1"/>
</dbReference>
<dbReference type="PROSITE" id="PS50887">
    <property type="entry name" value="GGDEF"/>
    <property type="match status" value="1"/>
</dbReference>
<dbReference type="KEGG" id="paln:B0W48_03510"/>
<dbReference type="EC" id="2.7.7.65" evidence="2"/>
<evidence type="ECO:0000256" key="4">
    <source>
        <dbReference type="SAM" id="Coils"/>
    </source>
</evidence>
<dbReference type="PANTHER" id="PTHR45138:SF9">
    <property type="entry name" value="DIGUANYLATE CYCLASE DGCM-RELATED"/>
    <property type="match status" value="1"/>
</dbReference>